<comment type="caution">
    <text evidence="2">The sequence shown here is derived from an EMBL/GenBank/DDBJ whole genome shotgun (WGS) entry which is preliminary data.</text>
</comment>
<dbReference type="SUPFAM" id="SSF81296">
    <property type="entry name" value="E set domains"/>
    <property type="match status" value="5"/>
</dbReference>
<protein>
    <submittedName>
        <fullName evidence="2">IPT/TIG domain-containing protein</fullName>
    </submittedName>
</protein>
<proteinExistence type="predicted"/>
<gene>
    <name evidence="2" type="ORF">IC229_09235</name>
</gene>
<organism evidence="2 3">
    <name type="scientific">Spirosoma profusum</name>
    <dbReference type="NCBI Taxonomy" id="2771354"/>
    <lineage>
        <taxon>Bacteria</taxon>
        <taxon>Pseudomonadati</taxon>
        <taxon>Bacteroidota</taxon>
        <taxon>Cytophagia</taxon>
        <taxon>Cytophagales</taxon>
        <taxon>Cytophagaceae</taxon>
        <taxon>Spirosoma</taxon>
    </lineage>
</organism>
<sequence length="601" mass="63462">MKTIISFFFLLVVFLGVLSCRVRNNPPELVSLSKSNELVGQTIVLTGYQFGSEPVVTFGVTTSAVTAAILSHDENTIQVQVPLIPPGRTVVQVRTSEGTSDPLPFIVRQPPPSNVVINPINGLPGTQVTITGNYLNQLSRIRFDEIDAVIKDSSATKITVVVPSTVPRGSRSFVVETNGGQYQFTTTFIVAGTPQITSLSTKKIKPGTELVIQGVNLTDGVVRINGLNTEKSQTTVKDTEIRTIVPPVATSGKVTVTVFEKLVATSTDSLLIIQPPYVGNLSAKDGIAGDKLILTGFNLTDVTAVTFNNTAVTFRVLSNTQIETTVPAFAAPTQVTISVSGIGGSAAATESFFYYVAPSNLTFSPARQVRSRAVTITGQNLHRVTDVRINGISVPISIRTEGSSLTVDVPTTGTSGPITVTNKAGTATTSTSLVVVQAPVVTDILPAKARPGDRVVLRGDFLLNAQIFFFGSITEVADGGKNTDVERYIIVPSTGQTGRFRIVNAAGEIFTETIFTVLRPITNLDISPQTGKVGDDIIIKGDNLASVKEIRFGNGTSAPAAMIGVDNTYKVTVPAGAVTGPICVINEAGTTCSTINFTVTK</sequence>
<dbReference type="CDD" id="cd00102">
    <property type="entry name" value="IPT"/>
    <property type="match status" value="1"/>
</dbReference>
<keyword evidence="3" id="KW-1185">Reference proteome</keyword>
<dbReference type="PROSITE" id="PS51257">
    <property type="entry name" value="PROKAR_LIPOPROTEIN"/>
    <property type="match status" value="1"/>
</dbReference>
<feature type="domain" description="IPT/TIG" evidence="1">
    <location>
        <begin position="30"/>
        <end position="105"/>
    </location>
</feature>
<reference evidence="2" key="1">
    <citation type="submission" date="2020-09" db="EMBL/GenBank/DDBJ databases">
        <authorList>
            <person name="Kim M.K."/>
        </authorList>
    </citation>
    <scope>NUCLEOTIDE SEQUENCE</scope>
    <source>
        <strain evidence="2">BT702</strain>
    </source>
</reference>
<dbReference type="RefSeq" id="WP_190886681.1">
    <property type="nucleotide sequence ID" value="NZ_JACWZY010000006.1"/>
</dbReference>
<dbReference type="Proteomes" id="UP000598820">
    <property type="component" value="Unassembled WGS sequence"/>
</dbReference>
<dbReference type="Gene3D" id="2.60.40.10">
    <property type="entry name" value="Immunoglobulins"/>
    <property type="match status" value="6"/>
</dbReference>
<dbReference type="InterPro" id="IPR013783">
    <property type="entry name" value="Ig-like_fold"/>
</dbReference>
<feature type="domain" description="IPT/TIG" evidence="1">
    <location>
        <begin position="117"/>
        <end position="187"/>
    </location>
</feature>
<evidence type="ECO:0000313" key="3">
    <source>
        <dbReference type="Proteomes" id="UP000598820"/>
    </source>
</evidence>
<name>A0A926Y2B7_9BACT</name>
<accession>A0A926Y2B7</accession>
<dbReference type="InterPro" id="IPR002909">
    <property type="entry name" value="IPT_dom"/>
</dbReference>
<dbReference type="AlphaFoldDB" id="A0A926Y2B7"/>
<evidence type="ECO:0000259" key="1">
    <source>
        <dbReference type="Pfam" id="PF01833"/>
    </source>
</evidence>
<feature type="domain" description="IPT/TIG" evidence="1">
    <location>
        <begin position="277"/>
        <end position="352"/>
    </location>
</feature>
<evidence type="ECO:0000313" key="2">
    <source>
        <dbReference type="EMBL" id="MBD2700820.1"/>
    </source>
</evidence>
<feature type="domain" description="IPT/TIG" evidence="1">
    <location>
        <begin position="194"/>
        <end position="269"/>
    </location>
</feature>
<dbReference type="InterPro" id="IPR014756">
    <property type="entry name" value="Ig_E-set"/>
</dbReference>
<dbReference type="Pfam" id="PF01833">
    <property type="entry name" value="TIG"/>
    <property type="match status" value="4"/>
</dbReference>
<dbReference type="EMBL" id="JACWZY010000006">
    <property type="protein sequence ID" value="MBD2700820.1"/>
    <property type="molecule type" value="Genomic_DNA"/>
</dbReference>